<evidence type="ECO:0000313" key="1">
    <source>
        <dbReference type="EMBL" id="KAF9621803.1"/>
    </source>
</evidence>
<sequence length="124" mass="14258">MNIIILADEQQGGRDYEFIDGYPAHDIIKDQTLLDLGFKGSPFIWSNRRVANDNIQKRLDRALSNSEWQLLFPNASLHHLPAIESDHCPILLNTHPISLSSATPFKFHHMWIDHQEYPDIISNA</sequence>
<gene>
    <name evidence="1" type="ORF">IFM89_028241</name>
</gene>
<dbReference type="Gene3D" id="3.60.10.10">
    <property type="entry name" value="Endonuclease/exonuclease/phosphatase"/>
    <property type="match status" value="1"/>
</dbReference>
<organism evidence="1 2">
    <name type="scientific">Coptis chinensis</name>
    <dbReference type="NCBI Taxonomy" id="261450"/>
    <lineage>
        <taxon>Eukaryota</taxon>
        <taxon>Viridiplantae</taxon>
        <taxon>Streptophyta</taxon>
        <taxon>Embryophyta</taxon>
        <taxon>Tracheophyta</taxon>
        <taxon>Spermatophyta</taxon>
        <taxon>Magnoliopsida</taxon>
        <taxon>Ranunculales</taxon>
        <taxon>Ranunculaceae</taxon>
        <taxon>Coptidoideae</taxon>
        <taxon>Coptis</taxon>
    </lineage>
</organism>
<dbReference type="SUPFAM" id="SSF56219">
    <property type="entry name" value="DNase I-like"/>
    <property type="match status" value="1"/>
</dbReference>
<comment type="caution">
    <text evidence="1">The sequence shown here is derived from an EMBL/GenBank/DDBJ whole genome shotgun (WGS) entry which is preliminary data.</text>
</comment>
<dbReference type="Proteomes" id="UP000631114">
    <property type="component" value="Unassembled WGS sequence"/>
</dbReference>
<accession>A0A835M6S1</accession>
<reference evidence="1 2" key="1">
    <citation type="submission" date="2020-10" db="EMBL/GenBank/DDBJ databases">
        <title>The Coptis chinensis genome and diversification of protoberbering-type alkaloids.</title>
        <authorList>
            <person name="Wang B."/>
            <person name="Shu S."/>
            <person name="Song C."/>
            <person name="Liu Y."/>
        </authorList>
    </citation>
    <scope>NUCLEOTIDE SEQUENCE [LARGE SCALE GENOMIC DNA]</scope>
    <source>
        <strain evidence="1">HL-2020</strain>
        <tissue evidence="1">Leaf</tissue>
    </source>
</reference>
<evidence type="ECO:0000313" key="2">
    <source>
        <dbReference type="Proteomes" id="UP000631114"/>
    </source>
</evidence>
<proteinExistence type="predicted"/>
<dbReference type="PANTHER" id="PTHR33710">
    <property type="entry name" value="BNAC02G09200D PROTEIN"/>
    <property type="match status" value="1"/>
</dbReference>
<dbReference type="PANTHER" id="PTHR33710:SF71">
    <property type="entry name" value="ENDONUCLEASE_EXONUCLEASE_PHOSPHATASE DOMAIN-CONTAINING PROTEIN"/>
    <property type="match status" value="1"/>
</dbReference>
<dbReference type="EMBL" id="JADFTS010000002">
    <property type="protein sequence ID" value="KAF9621803.1"/>
    <property type="molecule type" value="Genomic_DNA"/>
</dbReference>
<keyword evidence="2" id="KW-1185">Reference proteome</keyword>
<evidence type="ECO:0008006" key="3">
    <source>
        <dbReference type="Google" id="ProtNLM"/>
    </source>
</evidence>
<name>A0A835M6S1_9MAGN</name>
<dbReference type="InterPro" id="IPR036691">
    <property type="entry name" value="Endo/exonu/phosph_ase_sf"/>
</dbReference>
<dbReference type="OrthoDB" id="1113909at2759"/>
<dbReference type="AlphaFoldDB" id="A0A835M6S1"/>
<protein>
    <recommendedName>
        <fullName evidence="3">Endonuclease/exonuclease/phosphatase domain-containing protein</fullName>
    </recommendedName>
</protein>